<comment type="similarity">
    <text evidence="1">Belongs to the glycosyl hydrolase 2 family.</text>
</comment>
<evidence type="ECO:0000259" key="6">
    <source>
        <dbReference type="Pfam" id="PF02837"/>
    </source>
</evidence>
<evidence type="ECO:0000256" key="3">
    <source>
        <dbReference type="ARBA" id="ARBA00023295"/>
    </source>
</evidence>
<feature type="domain" description="Glycosyl hydrolases family 2 sugar binding" evidence="6">
    <location>
        <begin position="75"/>
        <end position="173"/>
    </location>
</feature>
<dbReference type="InterPro" id="IPR008979">
    <property type="entry name" value="Galactose-bd-like_sf"/>
</dbReference>
<dbReference type="SUPFAM" id="SSF51445">
    <property type="entry name" value="(Trans)glycosidases"/>
    <property type="match status" value="1"/>
</dbReference>
<evidence type="ECO:0000259" key="4">
    <source>
        <dbReference type="Pfam" id="PF00703"/>
    </source>
</evidence>
<protein>
    <submittedName>
        <fullName evidence="7">Beta galactosidase jelly roll domain-containing protein</fullName>
    </submittedName>
</protein>
<feature type="domain" description="Glycoside hydrolase family 2 catalytic" evidence="5">
    <location>
        <begin position="305"/>
        <end position="439"/>
    </location>
</feature>
<feature type="non-terminal residue" evidence="7">
    <location>
        <position position="598"/>
    </location>
</feature>
<name>A0A9D1RXD2_9FIRM</name>
<dbReference type="PANTHER" id="PTHR42732:SF1">
    <property type="entry name" value="BETA-MANNOSIDASE"/>
    <property type="match status" value="1"/>
</dbReference>
<dbReference type="InterPro" id="IPR006103">
    <property type="entry name" value="Glyco_hydro_2_cat"/>
</dbReference>
<dbReference type="Gene3D" id="3.20.20.80">
    <property type="entry name" value="Glycosidases"/>
    <property type="match status" value="1"/>
</dbReference>
<dbReference type="InterPro" id="IPR051913">
    <property type="entry name" value="GH2_Domain-Containing"/>
</dbReference>
<keyword evidence="3" id="KW-0326">Glycosidase</keyword>
<dbReference type="InterPro" id="IPR006101">
    <property type="entry name" value="Glyco_hydro_2"/>
</dbReference>
<dbReference type="InterPro" id="IPR013783">
    <property type="entry name" value="Ig-like_fold"/>
</dbReference>
<dbReference type="Pfam" id="PF02837">
    <property type="entry name" value="Glyco_hydro_2_N"/>
    <property type="match status" value="1"/>
</dbReference>
<dbReference type="SUPFAM" id="SSF49785">
    <property type="entry name" value="Galactose-binding domain-like"/>
    <property type="match status" value="1"/>
</dbReference>
<sequence length="598" mass="67124">MTLSLFALAGPSVSAAGTDDSGRTVISFNNDWRFYSGDWPDAQTPETDDSQWLYVNAPHSTIQYTPENYFHEDLGIYWYRRHFTMDPSMEGQEIILTFEGAMQEATVWLNGEKLGVHQGGYTEFAFDISDQVKFDGENVLAVRLDTRPNASFAPGKNNPDFQYFGGLYRDVYVTVTGPVYITNAIESDTVAGGGVFLTSPVVSKERATVNAKTEVENLSGSDAAVTLRTEIIDEDGASVVAKAEDTQTVANNEKYSFKQDLTVSNPRLWSTNTPELYTVRTTLLMDGAVKDTVETTYGIRKVEWKRDGCYINDERVELVGVNLHSESYMVGNAQSNDAIFAEIKRLREYGFNFIRMSHYPHDPAFYEACDRYGVAVLDCLAGWQNFSNTDAFKNNTYEQMRDQIRVNRNHACVVAWEPSLNESDFNAAWAQNMHNLVKEEYPEVGDSKAYTSGWKFWDVFDIGVGTPQANVVGDASKYSKKPVIVSEYGDWNFGGFDSTTRVTREPQHYPDAKGGDEGMLVQCDNIQSSFAFNRGQSWYGATAYWDYADYAGFDEDKLTFCGVVDVARIPKFGAYFFQSQTDPKLDLSEYGLESGPMV</sequence>
<dbReference type="SUPFAM" id="SSF49303">
    <property type="entry name" value="beta-Galactosidase/glucuronidase domain"/>
    <property type="match status" value="1"/>
</dbReference>
<evidence type="ECO:0000256" key="2">
    <source>
        <dbReference type="ARBA" id="ARBA00022801"/>
    </source>
</evidence>
<dbReference type="InterPro" id="IPR006102">
    <property type="entry name" value="Ig-like_GH2"/>
</dbReference>
<dbReference type="AlphaFoldDB" id="A0A9D1RXD2"/>
<dbReference type="GO" id="GO:0005975">
    <property type="term" value="P:carbohydrate metabolic process"/>
    <property type="evidence" value="ECO:0007669"/>
    <property type="project" value="InterPro"/>
</dbReference>
<dbReference type="Pfam" id="PF00703">
    <property type="entry name" value="Glyco_hydro_2"/>
    <property type="match status" value="1"/>
</dbReference>
<keyword evidence="2" id="KW-0378">Hydrolase</keyword>
<reference evidence="7" key="2">
    <citation type="submission" date="2021-04" db="EMBL/GenBank/DDBJ databases">
        <authorList>
            <person name="Gilroy R."/>
        </authorList>
    </citation>
    <scope>NUCLEOTIDE SEQUENCE</scope>
    <source>
        <strain evidence="7">ChiGjej6B6-1540</strain>
    </source>
</reference>
<dbReference type="EMBL" id="DXGA01000167">
    <property type="protein sequence ID" value="HIW94447.1"/>
    <property type="molecule type" value="Genomic_DNA"/>
</dbReference>
<reference evidence="7" key="1">
    <citation type="journal article" date="2021" name="PeerJ">
        <title>Extensive microbial diversity within the chicken gut microbiome revealed by metagenomics and culture.</title>
        <authorList>
            <person name="Gilroy R."/>
            <person name="Ravi A."/>
            <person name="Getino M."/>
            <person name="Pursley I."/>
            <person name="Horton D.L."/>
            <person name="Alikhan N.F."/>
            <person name="Baker D."/>
            <person name="Gharbi K."/>
            <person name="Hall N."/>
            <person name="Watson M."/>
            <person name="Adriaenssens E.M."/>
            <person name="Foster-Nyarko E."/>
            <person name="Jarju S."/>
            <person name="Secka A."/>
            <person name="Antonio M."/>
            <person name="Oren A."/>
            <person name="Chaudhuri R.R."/>
            <person name="La Ragione R."/>
            <person name="Hildebrand F."/>
            <person name="Pallen M.J."/>
        </authorList>
    </citation>
    <scope>NUCLEOTIDE SEQUENCE</scope>
    <source>
        <strain evidence="7">ChiGjej6B6-1540</strain>
    </source>
</reference>
<dbReference type="InterPro" id="IPR036156">
    <property type="entry name" value="Beta-gal/glucu_dom_sf"/>
</dbReference>
<dbReference type="Gene3D" id="2.60.120.260">
    <property type="entry name" value="Galactose-binding domain-like"/>
    <property type="match status" value="1"/>
</dbReference>
<evidence type="ECO:0000313" key="7">
    <source>
        <dbReference type="EMBL" id="HIW94447.1"/>
    </source>
</evidence>
<dbReference type="GO" id="GO:0004553">
    <property type="term" value="F:hydrolase activity, hydrolyzing O-glycosyl compounds"/>
    <property type="evidence" value="ECO:0007669"/>
    <property type="project" value="InterPro"/>
</dbReference>
<dbReference type="PRINTS" id="PR00132">
    <property type="entry name" value="GLHYDRLASE2"/>
</dbReference>
<proteinExistence type="inferred from homology"/>
<dbReference type="Gene3D" id="2.60.40.10">
    <property type="entry name" value="Immunoglobulins"/>
    <property type="match status" value="1"/>
</dbReference>
<dbReference type="PANTHER" id="PTHR42732">
    <property type="entry name" value="BETA-GALACTOSIDASE"/>
    <property type="match status" value="1"/>
</dbReference>
<dbReference type="InterPro" id="IPR017853">
    <property type="entry name" value="GH"/>
</dbReference>
<accession>A0A9D1RXD2</accession>
<feature type="domain" description="Glycoside hydrolase family 2 immunoglobulin-like beta-sandwich" evidence="4">
    <location>
        <begin position="196"/>
        <end position="300"/>
    </location>
</feature>
<dbReference type="Pfam" id="PF02836">
    <property type="entry name" value="Glyco_hydro_2_C"/>
    <property type="match status" value="1"/>
</dbReference>
<evidence type="ECO:0000256" key="1">
    <source>
        <dbReference type="ARBA" id="ARBA00007401"/>
    </source>
</evidence>
<organism evidence="7 8">
    <name type="scientific">Candidatus Flavonifractor merdipullorum</name>
    <dbReference type="NCBI Taxonomy" id="2838590"/>
    <lineage>
        <taxon>Bacteria</taxon>
        <taxon>Bacillati</taxon>
        <taxon>Bacillota</taxon>
        <taxon>Clostridia</taxon>
        <taxon>Eubacteriales</taxon>
        <taxon>Oscillospiraceae</taxon>
        <taxon>Flavonifractor</taxon>
    </lineage>
</organism>
<dbReference type="Proteomes" id="UP000824192">
    <property type="component" value="Unassembled WGS sequence"/>
</dbReference>
<evidence type="ECO:0000313" key="8">
    <source>
        <dbReference type="Proteomes" id="UP000824192"/>
    </source>
</evidence>
<evidence type="ECO:0000259" key="5">
    <source>
        <dbReference type="Pfam" id="PF02836"/>
    </source>
</evidence>
<comment type="caution">
    <text evidence="7">The sequence shown here is derived from an EMBL/GenBank/DDBJ whole genome shotgun (WGS) entry which is preliminary data.</text>
</comment>
<gene>
    <name evidence="7" type="ORF">H9868_07905</name>
</gene>
<dbReference type="InterPro" id="IPR006104">
    <property type="entry name" value="Glyco_hydro_2_N"/>
</dbReference>